<name>A0AAU8IGC9_9BACL</name>
<dbReference type="AlphaFoldDB" id="A0AAU8IGC9"/>
<sequence length="270" mass="31133">MHIEIGGFFGGSTSVSVRLQEGHISYSVSTTELFGTTIDSVNVPKKISDAWLTSLAKLQIKRWQGDYSPDFAICDGTQWRLEYKEIGKQCRHISGDNAYPPNWDDFIEVMDRLAPEAALIDAEQLEHIELNYHRLRQMNPESTAPNIPSNFIGDYSEKLIIYRKTETLTYKKGIGSGCLVTHEYYVRDGVRDLLDNCESYFEEFNFTDTNSDDKTPRLSIELTRHNGNQTIKCYYNRHGLPDEWEELINYLTPFLSFYGLFGELFDFPCL</sequence>
<accession>A0AAU8IGC9</accession>
<gene>
    <name evidence="1" type="ORF">ABNN70_00195</name>
</gene>
<protein>
    <submittedName>
        <fullName evidence="1">Uncharacterized protein</fullName>
    </submittedName>
</protein>
<reference evidence="1" key="1">
    <citation type="submission" date="2024-06" db="EMBL/GenBank/DDBJ databases">
        <authorList>
            <person name="Fan A."/>
            <person name="Zhang F.Y."/>
            <person name="Zhang L."/>
        </authorList>
    </citation>
    <scope>NUCLEOTIDE SEQUENCE</scope>
    <source>
        <strain evidence="1">Y61</strain>
    </source>
</reference>
<proteinExistence type="predicted"/>
<dbReference type="RefSeq" id="WP_353948342.1">
    <property type="nucleotide sequence ID" value="NZ_CP159510.1"/>
</dbReference>
<dbReference type="EMBL" id="CP159510">
    <property type="protein sequence ID" value="XCJ17015.1"/>
    <property type="molecule type" value="Genomic_DNA"/>
</dbReference>
<evidence type="ECO:0000313" key="1">
    <source>
        <dbReference type="EMBL" id="XCJ17015.1"/>
    </source>
</evidence>
<organism evidence="1">
    <name type="scientific">Sporolactobacillus sp. Y61</name>
    <dbReference type="NCBI Taxonomy" id="3160863"/>
    <lineage>
        <taxon>Bacteria</taxon>
        <taxon>Bacillati</taxon>
        <taxon>Bacillota</taxon>
        <taxon>Bacilli</taxon>
        <taxon>Bacillales</taxon>
        <taxon>Sporolactobacillaceae</taxon>
        <taxon>Sporolactobacillus</taxon>
    </lineage>
</organism>